<dbReference type="EMBL" id="RCDA01000003">
    <property type="protein sequence ID" value="RLK48203.1"/>
    <property type="molecule type" value="Genomic_DNA"/>
</dbReference>
<keyword evidence="2 4" id="KW-0547">Nucleotide-binding</keyword>
<evidence type="ECO:0000313" key="7">
    <source>
        <dbReference type="Proteomes" id="UP000275461"/>
    </source>
</evidence>
<evidence type="ECO:0000256" key="2">
    <source>
        <dbReference type="ARBA" id="ARBA00022741"/>
    </source>
</evidence>
<evidence type="ECO:0000256" key="5">
    <source>
        <dbReference type="RuleBase" id="RU361279"/>
    </source>
</evidence>
<dbReference type="RefSeq" id="WP_121442610.1">
    <property type="nucleotide sequence ID" value="NZ_RCDA01000003.1"/>
</dbReference>
<dbReference type="GO" id="GO:0009396">
    <property type="term" value="P:folic acid-containing compound biosynthetic process"/>
    <property type="evidence" value="ECO:0007669"/>
    <property type="project" value="TreeGrafter"/>
</dbReference>
<accession>A0A498BZ51</accession>
<dbReference type="PIRSF" id="PIRSF006806">
    <property type="entry name" value="FTHF_cligase"/>
    <property type="match status" value="1"/>
</dbReference>
<dbReference type="InterPro" id="IPR037171">
    <property type="entry name" value="NagB/RpiA_transferase-like"/>
</dbReference>
<reference evidence="6 7" key="1">
    <citation type="submission" date="2018-10" db="EMBL/GenBank/DDBJ databases">
        <title>Genomic Encyclopedia of Type Strains, Phase IV (KMG-IV): sequencing the most valuable type-strain genomes for metagenomic binning, comparative biology and taxonomic classification.</title>
        <authorList>
            <person name="Goeker M."/>
        </authorList>
    </citation>
    <scope>NUCLEOTIDE SEQUENCE [LARGE SCALE GENOMIC DNA]</scope>
    <source>
        <strain evidence="6 7">DSM 12769</strain>
    </source>
</reference>
<gene>
    <name evidence="6" type="ORF">DFR31_2081</name>
</gene>
<comment type="similarity">
    <text evidence="1 5">Belongs to the 5-formyltetrahydrofolate cyclo-ligase family.</text>
</comment>
<evidence type="ECO:0000313" key="6">
    <source>
        <dbReference type="EMBL" id="RLK48203.1"/>
    </source>
</evidence>
<name>A0A498BZ51_9GAMM</name>
<dbReference type="Proteomes" id="UP000275461">
    <property type="component" value="Unassembled WGS sequence"/>
</dbReference>
<dbReference type="PANTHER" id="PTHR23407">
    <property type="entry name" value="ATPASE INHIBITOR/5-FORMYLTETRAHYDROFOLATE CYCLO-LIGASE"/>
    <property type="match status" value="1"/>
</dbReference>
<dbReference type="Gene3D" id="3.40.50.10420">
    <property type="entry name" value="NagB/RpiA/CoA transferase-like"/>
    <property type="match status" value="1"/>
</dbReference>
<keyword evidence="5" id="KW-0479">Metal-binding</keyword>
<comment type="cofactor">
    <cofactor evidence="5">
        <name>Mg(2+)</name>
        <dbReference type="ChEBI" id="CHEBI:18420"/>
    </cofactor>
</comment>
<evidence type="ECO:0000256" key="1">
    <source>
        <dbReference type="ARBA" id="ARBA00010638"/>
    </source>
</evidence>
<proteinExistence type="inferred from homology"/>
<dbReference type="EC" id="6.3.3.2" evidence="5"/>
<feature type="binding site" evidence="4">
    <location>
        <begin position="12"/>
        <end position="16"/>
    </location>
    <ligand>
        <name>ATP</name>
        <dbReference type="ChEBI" id="CHEBI:30616"/>
    </ligand>
</feature>
<feature type="binding site" evidence="4">
    <location>
        <position position="63"/>
    </location>
    <ligand>
        <name>substrate</name>
    </ligand>
</feature>
<evidence type="ECO:0000256" key="4">
    <source>
        <dbReference type="PIRSR" id="PIRSR006806-1"/>
    </source>
</evidence>
<dbReference type="SUPFAM" id="SSF100950">
    <property type="entry name" value="NagB/RpiA/CoA transferase-like"/>
    <property type="match status" value="1"/>
</dbReference>
<protein>
    <recommendedName>
        <fullName evidence="5">5-formyltetrahydrofolate cyclo-ligase</fullName>
        <ecNumber evidence="5">6.3.3.2</ecNumber>
    </recommendedName>
</protein>
<organism evidence="6 7">
    <name type="scientific">Alkalispirillum mobile</name>
    <dbReference type="NCBI Taxonomy" id="85925"/>
    <lineage>
        <taxon>Bacteria</taxon>
        <taxon>Pseudomonadati</taxon>
        <taxon>Pseudomonadota</taxon>
        <taxon>Gammaproteobacteria</taxon>
        <taxon>Chromatiales</taxon>
        <taxon>Ectothiorhodospiraceae</taxon>
        <taxon>Alkalispirillum</taxon>
    </lineage>
</organism>
<keyword evidence="7" id="KW-1185">Reference proteome</keyword>
<dbReference type="GO" id="GO:0005524">
    <property type="term" value="F:ATP binding"/>
    <property type="evidence" value="ECO:0007669"/>
    <property type="project" value="UniProtKB-KW"/>
</dbReference>
<dbReference type="GO" id="GO:0046872">
    <property type="term" value="F:metal ion binding"/>
    <property type="evidence" value="ECO:0007669"/>
    <property type="project" value="UniProtKB-KW"/>
</dbReference>
<dbReference type="InterPro" id="IPR002698">
    <property type="entry name" value="FTHF_cligase"/>
</dbReference>
<feature type="binding site" evidence="4">
    <location>
        <begin position="142"/>
        <end position="150"/>
    </location>
    <ligand>
        <name>ATP</name>
        <dbReference type="ChEBI" id="CHEBI:30616"/>
    </ligand>
</feature>
<dbReference type="OrthoDB" id="9801938at2"/>
<dbReference type="InterPro" id="IPR024185">
    <property type="entry name" value="FTHF_cligase-like_sf"/>
</dbReference>
<feature type="binding site" evidence="4">
    <location>
        <position position="58"/>
    </location>
    <ligand>
        <name>substrate</name>
    </ligand>
</feature>
<keyword evidence="3 4" id="KW-0067">ATP-binding</keyword>
<dbReference type="GO" id="GO:0035999">
    <property type="term" value="P:tetrahydrofolate interconversion"/>
    <property type="evidence" value="ECO:0007669"/>
    <property type="project" value="TreeGrafter"/>
</dbReference>
<evidence type="ECO:0000256" key="3">
    <source>
        <dbReference type="ARBA" id="ARBA00022840"/>
    </source>
</evidence>
<dbReference type="Pfam" id="PF01812">
    <property type="entry name" value="5-FTHF_cyc-lig"/>
    <property type="match status" value="1"/>
</dbReference>
<sequence>MSAVAPEKPLDRQRLRQMMRARRRAQPLAVRRKAARALARRVSRHPLLRNVRRLAAFLPADGEMDPRPLVHRLHRRGVRVYLPVVRPGTRVLRFRAWRPGQALRRNRFGIPEPLPNSTPLLRPVELDLVLTPLVAFDGRGGRLGMGGGFYDASFAFLGRWRWRTHPRLVGVAWSFQCVPELPLAPWDIPLHGVATERGIQVVGNGGVTRRR</sequence>
<dbReference type="NCBIfam" id="TIGR02727">
    <property type="entry name" value="MTHFS_bact"/>
    <property type="match status" value="1"/>
</dbReference>
<dbReference type="GO" id="GO:0030272">
    <property type="term" value="F:5-formyltetrahydrofolate cyclo-ligase activity"/>
    <property type="evidence" value="ECO:0007669"/>
    <property type="project" value="UniProtKB-EC"/>
</dbReference>
<dbReference type="PANTHER" id="PTHR23407:SF1">
    <property type="entry name" value="5-FORMYLTETRAHYDROFOLATE CYCLO-LIGASE"/>
    <property type="match status" value="1"/>
</dbReference>
<comment type="caution">
    <text evidence="6">The sequence shown here is derived from an EMBL/GenBank/DDBJ whole genome shotgun (WGS) entry which is preliminary data.</text>
</comment>
<dbReference type="AlphaFoldDB" id="A0A498BZ51"/>
<keyword evidence="6" id="KW-0436">Ligase</keyword>
<comment type="catalytic activity">
    <reaction evidence="5">
        <text>(6S)-5-formyl-5,6,7,8-tetrahydrofolate + ATP = (6R)-5,10-methenyltetrahydrofolate + ADP + phosphate</text>
        <dbReference type="Rhea" id="RHEA:10488"/>
        <dbReference type="ChEBI" id="CHEBI:30616"/>
        <dbReference type="ChEBI" id="CHEBI:43474"/>
        <dbReference type="ChEBI" id="CHEBI:57455"/>
        <dbReference type="ChEBI" id="CHEBI:57457"/>
        <dbReference type="ChEBI" id="CHEBI:456216"/>
        <dbReference type="EC" id="6.3.3.2"/>
    </reaction>
</comment>
<keyword evidence="5" id="KW-0460">Magnesium</keyword>